<keyword evidence="3" id="KW-1185">Reference proteome</keyword>
<evidence type="ECO:0000256" key="1">
    <source>
        <dbReference type="SAM" id="MobiDB-lite"/>
    </source>
</evidence>
<feature type="region of interest" description="Disordered" evidence="1">
    <location>
        <begin position="258"/>
        <end position="429"/>
    </location>
</feature>
<feature type="compositionally biased region" description="Polar residues" evidence="1">
    <location>
        <begin position="335"/>
        <end position="357"/>
    </location>
</feature>
<evidence type="ECO:0000313" key="2">
    <source>
        <dbReference type="EMBL" id="KAF9572950.1"/>
    </source>
</evidence>
<dbReference type="Proteomes" id="UP000780801">
    <property type="component" value="Unassembled WGS sequence"/>
</dbReference>
<reference evidence="2" key="1">
    <citation type="journal article" date="2020" name="Fungal Divers.">
        <title>Resolving the Mortierellaceae phylogeny through synthesis of multi-gene phylogenetics and phylogenomics.</title>
        <authorList>
            <person name="Vandepol N."/>
            <person name="Liber J."/>
            <person name="Desiro A."/>
            <person name="Na H."/>
            <person name="Kennedy M."/>
            <person name="Barry K."/>
            <person name="Grigoriev I.V."/>
            <person name="Miller A.N."/>
            <person name="O'Donnell K."/>
            <person name="Stajich J.E."/>
            <person name="Bonito G."/>
        </authorList>
    </citation>
    <scope>NUCLEOTIDE SEQUENCE</scope>
    <source>
        <strain evidence="2">KOD1015</strain>
    </source>
</reference>
<organism evidence="2 3">
    <name type="scientific">Lunasporangiospora selenospora</name>
    <dbReference type="NCBI Taxonomy" id="979761"/>
    <lineage>
        <taxon>Eukaryota</taxon>
        <taxon>Fungi</taxon>
        <taxon>Fungi incertae sedis</taxon>
        <taxon>Mucoromycota</taxon>
        <taxon>Mortierellomycotina</taxon>
        <taxon>Mortierellomycetes</taxon>
        <taxon>Mortierellales</taxon>
        <taxon>Mortierellaceae</taxon>
        <taxon>Lunasporangiospora</taxon>
    </lineage>
</organism>
<protein>
    <submittedName>
        <fullName evidence="2">Uncharacterized protein</fullName>
    </submittedName>
</protein>
<gene>
    <name evidence="2" type="ORF">BGW38_008471</name>
</gene>
<feature type="compositionally biased region" description="Low complexity" evidence="1">
    <location>
        <begin position="302"/>
        <end position="313"/>
    </location>
</feature>
<evidence type="ECO:0000313" key="3">
    <source>
        <dbReference type="Proteomes" id="UP000780801"/>
    </source>
</evidence>
<comment type="caution">
    <text evidence="2">The sequence shown here is derived from an EMBL/GenBank/DDBJ whole genome shotgun (WGS) entry which is preliminary data.</text>
</comment>
<name>A0A9P6K943_9FUNG</name>
<feature type="compositionally biased region" description="Basic and acidic residues" evidence="1">
    <location>
        <begin position="371"/>
        <end position="381"/>
    </location>
</feature>
<sequence>MASKGVQRVAASIPVPKDRIRAQWARIRSKTESVEWQTEVSKYPVRFSDFEDGNLIAIQYNKKTHLVEDILDAAITAFPDSDVLEYNTPGFVYVGFPSVELRQAALTKPRLECSPSPLPLFPVVFSAGTRIHIKADRLPFFDSNKRLALLEDIFHPFGKILHTNSHFYGGRKLSSMEFILEVPMGSSEDMLLPRVVSARGHNILFSWSGVPFCFKCGEGTHTKIQCGKPADFRIEQAPTIKEPIMARAFADPKAPLRDLSKRAQPPKTQPKSQVDSTRVTEKSKSEWELVKKTKKRSRNTLSAGSAPSASDSDTPQPRRKIAPRPPVEESPSVSMPTSNPSDVSDPTPAQSENNGTDSIAPPEPTATTIDLSEKENTKEVAEPASEVTPRPESSGDAPEVKEREQIEPPPLPEKEADETTPKETVADLS</sequence>
<proteinExistence type="predicted"/>
<feature type="compositionally biased region" description="Basic and acidic residues" evidence="1">
    <location>
        <begin position="278"/>
        <end position="291"/>
    </location>
</feature>
<dbReference type="AlphaFoldDB" id="A0A9P6K943"/>
<dbReference type="OrthoDB" id="2449117at2759"/>
<feature type="compositionally biased region" description="Basic and acidic residues" evidence="1">
    <location>
        <begin position="398"/>
        <end position="429"/>
    </location>
</feature>
<dbReference type="EMBL" id="JAABOA010005848">
    <property type="protein sequence ID" value="KAF9572950.1"/>
    <property type="molecule type" value="Genomic_DNA"/>
</dbReference>
<accession>A0A9P6K943</accession>